<evidence type="ECO:0008006" key="3">
    <source>
        <dbReference type="Google" id="ProtNLM"/>
    </source>
</evidence>
<name>A0A552E5H8_MICAE</name>
<proteinExistence type="predicted"/>
<accession>A0A552E5H8</accession>
<gene>
    <name evidence="1" type="ORF">EWV81_01645</name>
</gene>
<evidence type="ECO:0000313" key="1">
    <source>
        <dbReference type="EMBL" id="TRU29706.1"/>
    </source>
</evidence>
<dbReference type="Proteomes" id="UP000319313">
    <property type="component" value="Unassembled WGS sequence"/>
</dbReference>
<dbReference type="Gene3D" id="3.40.30.10">
    <property type="entry name" value="Glutaredoxin"/>
    <property type="match status" value="1"/>
</dbReference>
<protein>
    <recommendedName>
        <fullName evidence="3">Glutaredoxin domain-containing protein</fullName>
    </recommendedName>
</protein>
<organism evidence="1 2">
    <name type="scientific">Microcystis aeruginosa Ma_SC_T_19800800_S464</name>
    <dbReference type="NCBI Taxonomy" id="2486257"/>
    <lineage>
        <taxon>Bacteria</taxon>
        <taxon>Bacillati</taxon>
        <taxon>Cyanobacteriota</taxon>
        <taxon>Cyanophyceae</taxon>
        <taxon>Oscillatoriophycideae</taxon>
        <taxon>Chroococcales</taxon>
        <taxon>Microcystaceae</taxon>
        <taxon>Microcystis</taxon>
    </lineage>
</organism>
<reference evidence="1 2" key="1">
    <citation type="submission" date="2019-01" db="EMBL/GenBank/DDBJ databases">
        <title>Coherence of Microcystis species and biogeography revealed through population genomics.</title>
        <authorList>
            <person name="Perez-Carrascal O.M."/>
            <person name="Terrat Y."/>
            <person name="Giani A."/>
            <person name="Fortin N."/>
            <person name="Tromas N."/>
            <person name="Shapiro B.J."/>
        </authorList>
    </citation>
    <scope>NUCLEOTIDE SEQUENCE [LARGE SCALE GENOMIC DNA]</scope>
    <source>
        <strain evidence="1">Ma_SC_T_19800800_S464</strain>
    </source>
</reference>
<dbReference type="AlphaFoldDB" id="A0A552E5H8"/>
<evidence type="ECO:0000313" key="2">
    <source>
        <dbReference type="Proteomes" id="UP000319313"/>
    </source>
</evidence>
<sequence>MTATLQGSPAFAEYLTTNYSLEKTPETTNQFISPSRLVAQSYQGQLIRIYGRPNCPITQKLMQELRVRKIPFQFKDVKNQAVVDELFALGAQNHIDASCCRVPLVGVEETLLVNPKGVKIDQVLTALKSTKPKTQARAISDGQYFTEKDFGEKVLEVKGEQFRLTAAGMPPEQWRSLSELKLIQPGVVYFNKTYWCSPKSPNRNASCTANGWVEK</sequence>
<comment type="caution">
    <text evidence="1">The sequence shown here is derived from an EMBL/GenBank/DDBJ whole genome shotgun (WGS) entry which is preliminary data.</text>
</comment>
<dbReference type="EMBL" id="SFBL01000015">
    <property type="protein sequence ID" value="TRU29706.1"/>
    <property type="molecule type" value="Genomic_DNA"/>
</dbReference>